<evidence type="ECO:0000313" key="1">
    <source>
        <dbReference type="EMBL" id="CAB4363004.1"/>
    </source>
</evidence>
<organism evidence="2">
    <name type="scientific">freshwater metagenome</name>
    <dbReference type="NCBI Taxonomy" id="449393"/>
    <lineage>
        <taxon>unclassified sequences</taxon>
        <taxon>metagenomes</taxon>
        <taxon>ecological metagenomes</taxon>
    </lineage>
</organism>
<dbReference type="Gene3D" id="3.40.50.880">
    <property type="match status" value="1"/>
</dbReference>
<dbReference type="AlphaFoldDB" id="A0A6J6RJX4"/>
<evidence type="ECO:0000313" key="4">
    <source>
        <dbReference type="EMBL" id="CAB4846680.1"/>
    </source>
</evidence>
<evidence type="ECO:0000313" key="6">
    <source>
        <dbReference type="EMBL" id="CAB4998479.1"/>
    </source>
</evidence>
<evidence type="ECO:0000313" key="5">
    <source>
        <dbReference type="EMBL" id="CAB4923885.1"/>
    </source>
</evidence>
<proteinExistence type="predicted"/>
<dbReference type="CDD" id="cd01745">
    <property type="entry name" value="GATase1_2"/>
    <property type="match status" value="1"/>
</dbReference>
<dbReference type="InterPro" id="IPR044668">
    <property type="entry name" value="PuuD-like"/>
</dbReference>
<protein>
    <submittedName>
        <fullName evidence="2">Unannotated protein</fullName>
    </submittedName>
</protein>
<dbReference type="GO" id="GO:0033969">
    <property type="term" value="F:gamma-glutamyl-gamma-aminobutyrate hydrolase activity"/>
    <property type="evidence" value="ECO:0007669"/>
    <property type="project" value="TreeGrafter"/>
</dbReference>
<dbReference type="EMBL" id="CAFAAV010000024">
    <property type="protein sequence ID" value="CAB4807321.1"/>
    <property type="molecule type" value="Genomic_DNA"/>
</dbReference>
<gene>
    <name evidence="2" type="ORF">UFOPK2656_01468</name>
    <name evidence="3" type="ORF">UFOPK3099_00499</name>
    <name evidence="4" type="ORF">UFOPK3267_00304</name>
    <name evidence="5" type="ORF">UFOPK3651_01039</name>
    <name evidence="6" type="ORF">UFOPK3931_01964</name>
    <name evidence="1" type="ORF">UFOPK4189_00786</name>
</gene>
<dbReference type="EMBL" id="CAEZYF010000007">
    <property type="protein sequence ID" value="CAB4722533.1"/>
    <property type="molecule type" value="Genomic_DNA"/>
</dbReference>
<evidence type="ECO:0000313" key="3">
    <source>
        <dbReference type="EMBL" id="CAB4807321.1"/>
    </source>
</evidence>
<dbReference type="PROSITE" id="PS51273">
    <property type="entry name" value="GATASE_TYPE_1"/>
    <property type="match status" value="1"/>
</dbReference>
<accession>A0A6J6RJX4</accession>
<dbReference type="EMBL" id="CAFBMT010000004">
    <property type="protein sequence ID" value="CAB4923885.1"/>
    <property type="molecule type" value="Genomic_DNA"/>
</dbReference>
<dbReference type="SUPFAM" id="SSF52317">
    <property type="entry name" value="Class I glutamine amidotransferase-like"/>
    <property type="match status" value="1"/>
</dbReference>
<dbReference type="InterPro" id="IPR029062">
    <property type="entry name" value="Class_I_gatase-like"/>
</dbReference>
<dbReference type="InterPro" id="IPR011697">
    <property type="entry name" value="Peptidase_C26"/>
</dbReference>
<reference evidence="2" key="1">
    <citation type="submission" date="2020-05" db="EMBL/GenBank/DDBJ databases">
        <authorList>
            <person name="Chiriac C."/>
            <person name="Salcher M."/>
            <person name="Ghai R."/>
            <person name="Kavagutti S V."/>
        </authorList>
    </citation>
    <scope>NUCLEOTIDE SEQUENCE</scope>
</reference>
<dbReference type="GO" id="GO:0005829">
    <property type="term" value="C:cytosol"/>
    <property type="evidence" value="ECO:0007669"/>
    <property type="project" value="TreeGrafter"/>
</dbReference>
<name>A0A6J6RJX4_9ZZZZ</name>
<evidence type="ECO:0000313" key="2">
    <source>
        <dbReference type="EMBL" id="CAB4722533.1"/>
    </source>
</evidence>
<dbReference type="PANTHER" id="PTHR43235">
    <property type="entry name" value="GLUTAMINE AMIDOTRANSFERASE PB2B2.05-RELATED"/>
    <property type="match status" value="1"/>
</dbReference>
<dbReference type="EMBL" id="CAFBIY010000010">
    <property type="protein sequence ID" value="CAB4846680.1"/>
    <property type="molecule type" value="Genomic_DNA"/>
</dbReference>
<dbReference type="Pfam" id="PF07722">
    <property type="entry name" value="Peptidase_C26"/>
    <property type="match status" value="1"/>
</dbReference>
<dbReference type="EMBL" id="CAESGF010000004">
    <property type="protein sequence ID" value="CAB4363004.1"/>
    <property type="molecule type" value="Genomic_DNA"/>
</dbReference>
<dbReference type="GO" id="GO:0006598">
    <property type="term" value="P:polyamine catabolic process"/>
    <property type="evidence" value="ECO:0007669"/>
    <property type="project" value="TreeGrafter"/>
</dbReference>
<sequence>MAAPLVLIVGRLSAEAKGVRGEPFAVGRRYFEAVARAGGVPLMLPPITSLAAEMSALLGRVDAVVLHGGGDVDPRRYGQQPTADQLYGIVAEHDEVEIAVVHAAVERDMPVLAVCRGLQVLNVALGGTLQQDIGTESHWFAHHEVALTPGSRLAVAVGSASPRRCHCVHHQALDRVADALTVVGSTADGIVHACEFDAASWIVGTQWHPEDDAADDPQQQALFDALIRHT</sequence>
<dbReference type="EMBL" id="CAFBOL010000056">
    <property type="protein sequence ID" value="CAB4998479.1"/>
    <property type="molecule type" value="Genomic_DNA"/>
</dbReference>
<dbReference type="PANTHER" id="PTHR43235:SF1">
    <property type="entry name" value="GLUTAMINE AMIDOTRANSFERASE PB2B2.05-RELATED"/>
    <property type="match status" value="1"/>
</dbReference>